<evidence type="ECO:0000259" key="2">
    <source>
        <dbReference type="PROSITE" id="PS50238"/>
    </source>
</evidence>
<dbReference type="AlphaFoldDB" id="A0AAV7ZTM0"/>
<dbReference type="SUPFAM" id="SSF48350">
    <property type="entry name" value="GTPase activation domain, GAP"/>
    <property type="match status" value="1"/>
</dbReference>
<evidence type="ECO:0000313" key="4">
    <source>
        <dbReference type="Proteomes" id="UP001146793"/>
    </source>
</evidence>
<dbReference type="Proteomes" id="UP001146793">
    <property type="component" value="Unassembled WGS sequence"/>
</dbReference>
<reference evidence="3" key="1">
    <citation type="submission" date="2022-08" db="EMBL/GenBank/DDBJ databases">
        <title>Novel sulphate-reducing endosymbionts in the free-living metamonad Anaeramoeba.</title>
        <authorList>
            <person name="Jerlstrom-Hultqvist J."/>
            <person name="Cepicka I."/>
            <person name="Gallot-Lavallee L."/>
            <person name="Salas-Leiva D."/>
            <person name="Curtis B.A."/>
            <person name="Zahonova K."/>
            <person name="Pipaliya S."/>
            <person name="Dacks J."/>
            <person name="Roger A.J."/>
        </authorList>
    </citation>
    <scope>NUCLEOTIDE SEQUENCE</scope>
    <source>
        <strain evidence="3">Busselton2</strain>
    </source>
</reference>
<feature type="domain" description="Rho-GAP" evidence="2">
    <location>
        <begin position="108"/>
        <end position="284"/>
    </location>
</feature>
<name>A0AAV7ZTM0_9EUKA</name>
<proteinExistence type="predicted"/>
<dbReference type="CDD" id="cd00201">
    <property type="entry name" value="WW"/>
    <property type="match status" value="1"/>
</dbReference>
<dbReference type="SMART" id="SM00324">
    <property type="entry name" value="RhoGAP"/>
    <property type="match status" value="1"/>
</dbReference>
<protein>
    <submittedName>
        <fullName evidence="3">Rho gtpase activation protein</fullName>
    </submittedName>
</protein>
<dbReference type="PANTHER" id="PTHR45876">
    <property type="entry name" value="FI04035P"/>
    <property type="match status" value="1"/>
</dbReference>
<dbReference type="GO" id="GO:0007165">
    <property type="term" value="P:signal transduction"/>
    <property type="evidence" value="ECO:0007669"/>
    <property type="project" value="InterPro"/>
</dbReference>
<dbReference type="InterPro" id="IPR036020">
    <property type="entry name" value="WW_dom_sf"/>
</dbReference>
<dbReference type="Gene3D" id="2.20.70.10">
    <property type="match status" value="1"/>
</dbReference>
<comment type="caution">
    <text evidence="3">The sequence shown here is derived from an EMBL/GenBank/DDBJ whole genome shotgun (WGS) entry which is preliminary data.</text>
</comment>
<dbReference type="Gene3D" id="1.10.555.10">
    <property type="entry name" value="Rho GTPase activation protein"/>
    <property type="match status" value="1"/>
</dbReference>
<evidence type="ECO:0000313" key="3">
    <source>
        <dbReference type="EMBL" id="KAJ3443977.1"/>
    </source>
</evidence>
<sequence length="290" mass="33258">MEDSLWYELYDTNNNSVYYYNPDTEETVWNKPTTIGELLSVVNDLRNGNKPDALKIIQDFESEVYEIIPDNEENVQQNVQEKVQENIQENIQKEQENLVYDSNILSDVQMDGYYQGVPKILQFLGNQLSLLGGANTPGIFQNDGDPNIVNEMTEKLKKGDLNWNATDINVVTTLFFNWLTENQVSNPIIKDEYYDSILNSLENEEALLNIILSMPEPNKKTLAFFIQILQEYVLEEVSNVTGVSLEMIVALFNPYIFSGLKTSQDPDLEAFFFESLILILDTFSILESNN</sequence>
<dbReference type="InterPro" id="IPR000198">
    <property type="entry name" value="RhoGAP_dom"/>
</dbReference>
<gene>
    <name evidence="3" type="ORF">M0812_09826</name>
</gene>
<accession>A0AAV7ZTM0</accession>
<dbReference type="InterPro" id="IPR001202">
    <property type="entry name" value="WW_dom"/>
</dbReference>
<organism evidence="3 4">
    <name type="scientific">Anaeramoeba flamelloides</name>
    <dbReference type="NCBI Taxonomy" id="1746091"/>
    <lineage>
        <taxon>Eukaryota</taxon>
        <taxon>Metamonada</taxon>
        <taxon>Anaeramoebidae</taxon>
        <taxon>Anaeramoeba</taxon>
    </lineage>
</organism>
<dbReference type="InterPro" id="IPR008936">
    <property type="entry name" value="Rho_GTPase_activation_prot"/>
</dbReference>
<dbReference type="GO" id="GO:0005737">
    <property type="term" value="C:cytoplasm"/>
    <property type="evidence" value="ECO:0007669"/>
    <property type="project" value="TreeGrafter"/>
</dbReference>
<dbReference type="EMBL" id="JANTQA010000023">
    <property type="protein sequence ID" value="KAJ3443977.1"/>
    <property type="molecule type" value="Genomic_DNA"/>
</dbReference>
<dbReference type="PANTHER" id="PTHR45876:SF8">
    <property type="entry name" value="FI04035P"/>
    <property type="match status" value="1"/>
</dbReference>
<evidence type="ECO:0000259" key="1">
    <source>
        <dbReference type="PROSITE" id="PS50020"/>
    </source>
</evidence>
<dbReference type="Pfam" id="PF00620">
    <property type="entry name" value="RhoGAP"/>
    <property type="match status" value="1"/>
</dbReference>
<dbReference type="PROSITE" id="PS50020">
    <property type="entry name" value="WW_DOMAIN_2"/>
    <property type="match status" value="1"/>
</dbReference>
<feature type="domain" description="WW" evidence="1">
    <location>
        <begin position="6"/>
        <end position="34"/>
    </location>
</feature>
<dbReference type="SUPFAM" id="SSF51045">
    <property type="entry name" value="WW domain"/>
    <property type="match status" value="1"/>
</dbReference>
<dbReference type="PROSITE" id="PS50238">
    <property type="entry name" value="RHOGAP"/>
    <property type="match status" value="1"/>
</dbReference>
<dbReference type="GO" id="GO:0005096">
    <property type="term" value="F:GTPase activator activity"/>
    <property type="evidence" value="ECO:0007669"/>
    <property type="project" value="TreeGrafter"/>
</dbReference>